<feature type="region of interest" description="Disordered" evidence="8">
    <location>
        <begin position="547"/>
        <end position="569"/>
    </location>
</feature>
<organism evidence="10 11">
    <name type="scientific">Scyliorhinus torazame</name>
    <name type="common">Cloudy catshark</name>
    <name type="synonym">Catulus torazame</name>
    <dbReference type="NCBI Taxonomy" id="75743"/>
    <lineage>
        <taxon>Eukaryota</taxon>
        <taxon>Metazoa</taxon>
        <taxon>Chordata</taxon>
        <taxon>Craniata</taxon>
        <taxon>Vertebrata</taxon>
        <taxon>Chondrichthyes</taxon>
        <taxon>Elasmobranchii</taxon>
        <taxon>Galeomorphii</taxon>
        <taxon>Galeoidea</taxon>
        <taxon>Carcharhiniformes</taxon>
        <taxon>Scyliorhinidae</taxon>
        <taxon>Scyliorhinus</taxon>
    </lineage>
</organism>
<feature type="compositionally biased region" description="Basic and acidic residues" evidence="8">
    <location>
        <begin position="246"/>
        <end position="262"/>
    </location>
</feature>
<evidence type="ECO:0000256" key="6">
    <source>
        <dbReference type="ARBA" id="ARBA00023125"/>
    </source>
</evidence>
<dbReference type="AlphaFoldDB" id="A0A401NH44"/>
<dbReference type="InterPro" id="IPR036236">
    <property type="entry name" value="Znf_C2H2_sf"/>
</dbReference>
<sequence>MMDDIHRRQDRANREMKNMIAANVFYCKICDVRCTSEMNLKMHFLGLKHKKNEETFKNVPGPTGHFKSTEAKTFNSAKRRVPTIDSHHSYGSSLLEQHFRQIGVQDPLIGLNYVIEYQTEWARDPAFFCELCNCRGGFSSFMSHLLGYKHRLNYMGKVYPDALQLDGAKLKQSELNALVKEKAEFIEKIDGRGKVKVILDDARIDLPGGSIGKRATDNCGQLDSRSSRRENFSFGQNMNAASSISHEPRMARSQDSQSRRENFGSSFDRVNMESSSAYDPIRLRSQDGQSGNFSRYENFGSSFGQHVNMGNSSSYESRMPHSQDYRSSGEVMHDDWRKKIKSEETFNMGWSGDNTRDTGDDYRRGEPMRSYRNDYTKGSDVDDRWMQNELEPHRSGDSKTTYTNEELFEYLQHFQITSDSDASFALKVTQSLTDGLMEYRLKTMTGLNHGKRSQLDEELRPLPGMPDERSRYESHMPRPGMPRPGLQRPGLQPPRLPRPALPRPALPHPGPGSSPRYTGGPANFRPKYKVGGGWKKAVTLQSKANNKKPVFQSNRRPLKPGTLNPALSKSKRSGILTPHLLKAVRGMDISRATKTLAKLSKTNPALKGVKVSVLVNVLVEAGVLKNVHT</sequence>
<dbReference type="InterPro" id="IPR003604">
    <property type="entry name" value="Matrin/U1-like-C_Znf_C2H2"/>
</dbReference>
<name>A0A401NH44_SCYTO</name>
<evidence type="ECO:0000256" key="2">
    <source>
        <dbReference type="ARBA" id="ARBA00004496"/>
    </source>
</evidence>
<protein>
    <recommendedName>
        <fullName evidence="9">C2H2-type domain-containing protein</fullName>
    </recommendedName>
</protein>
<dbReference type="SMART" id="SM00451">
    <property type="entry name" value="ZnF_U1"/>
    <property type="match status" value="2"/>
</dbReference>
<dbReference type="Gene3D" id="3.30.160.60">
    <property type="entry name" value="Classic Zinc Finger"/>
    <property type="match status" value="1"/>
</dbReference>
<dbReference type="GO" id="GO:0003677">
    <property type="term" value="F:DNA binding"/>
    <property type="evidence" value="ECO:0007669"/>
    <property type="project" value="UniProtKB-KW"/>
</dbReference>
<dbReference type="OrthoDB" id="5877502at2759"/>
<keyword evidence="3" id="KW-0963">Cytoplasm</keyword>
<evidence type="ECO:0000313" key="11">
    <source>
        <dbReference type="Proteomes" id="UP000288216"/>
    </source>
</evidence>
<dbReference type="STRING" id="75743.A0A401NH44"/>
<comment type="caution">
    <text evidence="10">The sequence shown here is derived from an EMBL/GenBank/DDBJ whole genome shotgun (WGS) entry which is preliminary data.</text>
</comment>
<keyword evidence="4" id="KW-0677">Repeat</keyword>
<evidence type="ECO:0000259" key="9">
    <source>
        <dbReference type="PROSITE" id="PS00028"/>
    </source>
</evidence>
<feature type="region of interest" description="Disordered" evidence="8">
    <location>
        <begin position="349"/>
        <end position="375"/>
    </location>
</feature>
<keyword evidence="11" id="KW-1185">Reference proteome</keyword>
<dbReference type="GO" id="GO:0071011">
    <property type="term" value="C:precatalytic spliceosome"/>
    <property type="evidence" value="ECO:0007669"/>
    <property type="project" value="TreeGrafter"/>
</dbReference>
<dbReference type="GO" id="GO:0003727">
    <property type="term" value="F:single-stranded RNA binding"/>
    <property type="evidence" value="ECO:0007669"/>
    <property type="project" value="TreeGrafter"/>
</dbReference>
<dbReference type="GO" id="GO:0003725">
    <property type="term" value="F:double-stranded RNA binding"/>
    <property type="evidence" value="ECO:0007669"/>
    <property type="project" value="TreeGrafter"/>
</dbReference>
<dbReference type="PANTHER" id="PTHR45762">
    <property type="entry name" value="ZINC FINGER RNA-BINDING PROTEIN"/>
    <property type="match status" value="1"/>
</dbReference>
<dbReference type="Pfam" id="PF12874">
    <property type="entry name" value="zf-met"/>
    <property type="match status" value="1"/>
</dbReference>
<evidence type="ECO:0000256" key="8">
    <source>
        <dbReference type="SAM" id="MobiDB-lite"/>
    </source>
</evidence>
<keyword evidence="5" id="KW-0694">RNA-binding</keyword>
<dbReference type="Proteomes" id="UP000288216">
    <property type="component" value="Unassembled WGS sequence"/>
</dbReference>
<gene>
    <name evidence="10" type="ORF">scyTo_0011077</name>
</gene>
<feature type="domain" description="C2H2-type" evidence="9">
    <location>
        <begin position="27"/>
        <end position="49"/>
    </location>
</feature>
<dbReference type="SUPFAM" id="SSF57667">
    <property type="entry name" value="beta-beta-alpha zinc fingers"/>
    <property type="match status" value="1"/>
</dbReference>
<feature type="region of interest" description="Disordered" evidence="8">
    <location>
        <begin position="215"/>
        <end position="271"/>
    </location>
</feature>
<feature type="compositionally biased region" description="Pro residues" evidence="8">
    <location>
        <begin position="491"/>
        <end position="512"/>
    </location>
</feature>
<dbReference type="OMA" id="NELEPHR"/>
<evidence type="ECO:0000256" key="4">
    <source>
        <dbReference type="ARBA" id="ARBA00022737"/>
    </source>
</evidence>
<dbReference type="InterPro" id="IPR013087">
    <property type="entry name" value="Znf_C2H2_type"/>
</dbReference>
<proteinExistence type="predicted"/>
<feature type="compositionally biased region" description="Basic and acidic residues" evidence="8">
    <location>
        <begin position="354"/>
        <end position="375"/>
    </location>
</feature>
<comment type="subcellular location">
    <subcellularLocation>
        <location evidence="2">Cytoplasm</location>
    </subcellularLocation>
    <subcellularLocation>
        <location evidence="1">Nucleus</location>
    </subcellularLocation>
</comment>
<reference evidence="10 11" key="1">
    <citation type="journal article" date="2018" name="Nat. Ecol. Evol.">
        <title>Shark genomes provide insights into elasmobranch evolution and the origin of vertebrates.</title>
        <authorList>
            <person name="Hara Y"/>
            <person name="Yamaguchi K"/>
            <person name="Onimaru K"/>
            <person name="Kadota M"/>
            <person name="Koyanagi M"/>
            <person name="Keeley SD"/>
            <person name="Tatsumi K"/>
            <person name="Tanaka K"/>
            <person name="Motone F"/>
            <person name="Kageyama Y"/>
            <person name="Nozu R"/>
            <person name="Adachi N"/>
            <person name="Nishimura O"/>
            <person name="Nakagawa R"/>
            <person name="Tanegashima C"/>
            <person name="Kiyatake I"/>
            <person name="Matsumoto R"/>
            <person name="Murakumo K"/>
            <person name="Nishida K"/>
            <person name="Terakita A"/>
            <person name="Kuratani S"/>
            <person name="Sato K"/>
            <person name="Hyodo S Kuraku.S."/>
        </authorList>
    </citation>
    <scope>NUCLEOTIDE SEQUENCE [LARGE SCALE GENOMIC DNA]</scope>
</reference>
<feature type="compositionally biased region" description="Polar residues" evidence="8">
    <location>
        <begin position="233"/>
        <end position="245"/>
    </location>
</feature>
<keyword evidence="6" id="KW-0238">DNA-binding</keyword>
<evidence type="ECO:0000313" key="10">
    <source>
        <dbReference type="EMBL" id="GCB60151.1"/>
    </source>
</evidence>
<evidence type="ECO:0000256" key="7">
    <source>
        <dbReference type="ARBA" id="ARBA00023242"/>
    </source>
</evidence>
<dbReference type="GO" id="GO:0005737">
    <property type="term" value="C:cytoplasm"/>
    <property type="evidence" value="ECO:0007669"/>
    <property type="project" value="UniProtKB-SubCell"/>
</dbReference>
<keyword evidence="7" id="KW-0539">Nucleus</keyword>
<feature type="compositionally biased region" description="Basic and acidic residues" evidence="8">
    <location>
        <begin position="453"/>
        <end position="476"/>
    </location>
</feature>
<dbReference type="GO" id="GO:0008270">
    <property type="term" value="F:zinc ion binding"/>
    <property type="evidence" value="ECO:0007669"/>
    <property type="project" value="InterPro"/>
</dbReference>
<dbReference type="PANTHER" id="PTHR45762:SF21">
    <property type="entry name" value="ZINC FINGER RNA-BINDING PROTEIN"/>
    <property type="match status" value="1"/>
</dbReference>
<accession>A0A401NH44</accession>
<evidence type="ECO:0000256" key="1">
    <source>
        <dbReference type="ARBA" id="ARBA00004123"/>
    </source>
</evidence>
<evidence type="ECO:0000256" key="5">
    <source>
        <dbReference type="ARBA" id="ARBA00022884"/>
    </source>
</evidence>
<evidence type="ECO:0000256" key="3">
    <source>
        <dbReference type="ARBA" id="ARBA00022490"/>
    </source>
</evidence>
<feature type="region of interest" description="Disordered" evidence="8">
    <location>
        <begin position="448"/>
        <end position="521"/>
    </location>
</feature>
<dbReference type="EMBL" id="BFAA01004920">
    <property type="protein sequence ID" value="GCB60151.1"/>
    <property type="molecule type" value="Genomic_DNA"/>
</dbReference>
<dbReference type="PROSITE" id="PS00028">
    <property type="entry name" value="ZINC_FINGER_C2H2_1"/>
    <property type="match status" value="1"/>
</dbReference>